<dbReference type="InterPro" id="IPR016151">
    <property type="entry name" value="DNA_mismatch_repair_MutS_N"/>
</dbReference>
<feature type="compositionally biased region" description="Basic and acidic residues" evidence="7">
    <location>
        <begin position="310"/>
        <end position="319"/>
    </location>
</feature>
<name>A0AAV2S6A5_MEGNR</name>
<evidence type="ECO:0000256" key="2">
    <source>
        <dbReference type="ARBA" id="ARBA00022741"/>
    </source>
</evidence>
<dbReference type="Pfam" id="PF05192">
    <property type="entry name" value="MutS_III"/>
    <property type="match status" value="1"/>
</dbReference>
<evidence type="ECO:0000256" key="4">
    <source>
        <dbReference type="ARBA" id="ARBA00022840"/>
    </source>
</evidence>
<dbReference type="SUPFAM" id="SSF55271">
    <property type="entry name" value="DNA repair protein MutS, domain I"/>
    <property type="match status" value="1"/>
</dbReference>
<feature type="compositionally biased region" description="Acidic residues" evidence="7">
    <location>
        <begin position="137"/>
        <end position="152"/>
    </location>
</feature>
<organism evidence="9 10">
    <name type="scientific">Meganyctiphanes norvegica</name>
    <name type="common">Northern krill</name>
    <name type="synonym">Thysanopoda norvegica</name>
    <dbReference type="NCBI Taxonomy" id="48144"/>
    <lineage>
        <taxon>Eukaryota</taxon>
        <taxon>Metazoa</taxon>
        <taxon>Ecdysozoa</taxon>
        <taxon>Arthropoda</taxon>
        <taxon>Crustacea</taxon>
        <taxon>Multicrustacea</taxon>
        <taxon>Malacostraca</taxon>
        <taxon>Eumalacostraca</taxon>
        <taxon>Eucarida</taxon>
        <taxon>Euphausiacea</taxon>
        <taxon>Euphausiidae</taxon>
        <taxon>Meganyctiphanes</taxon>
    </lineage>
</organism>
<dbReference type="SMART" id="SM00533">
    <property type="entry name" value="MUTSd"/>
    <property type="match status" value="1"/>
</dbReference>
<protein>
    <recommendedName>
        <fullName evidence="8">DNA mismatch repair proteins mutS family domain-containing protein</fullName>
    </recommendedName>
</protein>
<gene>
    <name evidence="9" type="ORF">MNOR_LOCUS31939</name>
</gene>
<keyword evidence="2 6" id="KW-0547">Nucleotide-binding</keyword>
<dbReference type="FunFam" id="3.40.50.300:FF:000645">
    <property type="entry name" value="DNA mismatch repair protein"/>
    <property type="match status" value="1"/>
</dbReference>
<keyword evidence="4" id="KW-0067">ATP-binding</keyword>
<feature type="compositionally biased region" description="Acidic residues" evidence="7">
    <location>
        <begin position="206"/>
        <end position="228"/>
    </location>
</feature>
<sequence length="1301" mass="147238">MDDILMLLCEILYRRRKITENLGLFKTENVGPKKLLFSNMKELELLKKCSYLWWHRIFECPANKMFSARSILRYYDIPPPRGRPKKKFVKPYGPPGQGGIPTYKDPEWLTSLEEVKKAQSLEKDDRKNLLVEMIPSDQEDELEAMETDEDDSDHSKENVNVNISKNKSDKKSKKSSEPEKKRRRIILHSGSEESGDEFNPGKNEESSDDESSGTDSEDMSDLGSDSENDSPVKKQKNNKRKQPGSDKPKQSGSNKLANKFTFSVKSTPSSNKDSLSASPAPSKTPIRTPSTPKVSENTKSKLSLFSAKDTPTKTKEDGEGDWAHTRLAWLKPDAIRDIERKRPDHPEYNPRTLFVPDDHRNSSTPGMRQWWDLKMNHFDTVLFFKVGKFYELYHMDAVTGVNELGLTYMKGDFAHSGFPEIAYGRFSANLLDKGYKVARVEQVETPDMMEKRCKQMARPTKFDKALKREVCQVSSKGTRVYGVLDGEATESSSQYLFAITERRLEGAGEGRQYGVAFIDTSIGTFHLGQFDDDRYASRLRTLMSHYPPAQILYEKGKLSPKTLKMGTASVSPNLLEGLSSEKEFWTAQKTLGFLADGTYFQNDKKEFHWPEALKNMLDDSDTLGRSSKSEYELCVSALGAVVWYLMDCYLEEQLLTRQNFEIYSPLDGHLQEKQGEIPAFIKGRNHMILDGSTLSNLEVFENTDGGYNGTLLDKLDHCSTVFGKRLLRKWICTPLCNPDAINSRLDALEDLRENPDVVEEVTKLLKTLPDLERLLAKIHTVGLKRNKNHPDERAVLYEEQQYSKRKVVDFLSAVDGFKTTISVVRAFKNVAGGLKSTLLRQCVSTTENSGKFPILKEVLNFFDNAFDQSEAKKEGKIIPSKGVDPEYDESLEKIKEINQRLNEYLKEQCKYFGTQVKYTGNNKNRYQIEVPDHASRKADDDYELQGQRKGFKRFWTEETKAMFYEMTQAEDTRDQSLRDIARRIFKQFDDHQESWQSALECLSSLDVLMSLTRYSLHGDTIRPNIVLPENDIQPFIDIRDGRHPCAVTSSGDDFIPNDVTFGATDEESHAPLVLVTGPNMGGKSTLMRQTGLICLLAQLGCFVPAGSCNLTPIDRVFTRLGAQDRIMSGESTFYVELAETSAIIQHASKHSLVLVDELGRGTATYDGTAIASAVVHALVQLSCRTLFSTHYHSLVDDFTNAKEVSLGHMACMVENENEEDPTQETITFLYKFAGGSCPKSYGFNAARLAELPEIVIRKGSQKARTMEISNIKKKAFSKLFGDKNMNGIESIKEAVRNIRNV</sequence>
<feature type="compositionally biased region" description="Basic residues" evidence="7">
    <location>
        <begin position="233"/>
        <end position="242"/>
    </location>
</feature>
<dbReference type="Pfam" id="PF05190">
    <property type="entry name" value="MutS_IV"/>
    <property type="match status" value="1"/>
</dbReference>
<feature type="non-terminal residue" evidence="9">
    <location>
        <position position="1301"/>
    </location>
</feature>
<dbReference type="GO" id="GO:0006298">
    <property type="term" value="P:mismatch repair"/>
    <property type="evidence" value="ECO:0007669"/>
    <property type="project" value="InterPro"/>
</dbReference>
<dbReference type="InterPro" id="IPR007696">
    <property type="entry name" value="DNA_mismatch_repair_MutS_core"/>
</dbReference>
<dbReference type="GO" id="GO:0140664">
    <property type="term" value="F:ATP-dependent DNA damage sensor activity"/>
    <property type="evidence" value="ECO:0007669"/>
    <property type="project" value="InterPro"/>
</dbReference>
<feature type="compositionally biased region" description="Basic and acidic residues" evidence="7">
    <location>
        <begin position="166"/>
        <end position="180"/>
    </location>
</feature>
<evidence type="ECO:0000256" key="5">
    <source>
        <dbReference type="ARBA" id="ARBA00023125"/>
    </source>
</evidence>
<dbReference type="SUPFAM" id="SSF48334">
    <property type="entry name" value="DNA repair protein MutS, domain III"/>
    <property type="match status" value="1"/>
</dbReference>
<keyword evidence="3 6" id="KW-0227">DNA damage</keyword>
<evidence type="ECO:0000313" key="10">
    <source>
        <dbReference type="Proteomes" id="UP001497623"/>
    </source>
</evidence>
<comment type="function">
    <text evidence="6">Component of the post-replicative DNA mismatch repair system (MMR).</text>
</comment>
<dbReference type="PANTHER" id="PTHR11361">
    <property type="entry name" value="DNA MISMATCH REPAIR PROTEIN MUTS FAMILY MEMBER"/>
    <property type="match status" value="1"/>
</dbReference>
<dbReference type="SMART" id="SM00534">
    <property type="entry name" value="MUTSac"/>
    <property type="match status" value="1"/>
</dbReference>
<feature type="region of interest" description="Disordered" evidence="7">
    <location>
        <begin position="127"/>
        <end position="319"/>
    </location>
</feature>
<dbReference type="Gene3D" id="3.40.1170.10">
    <property type="entry name" value="DNA repair protein MutS, domain I"/>
    <property type="match status" value="1"/>
</dbReference>
<dbReference type="EMBL" id="CAXKWB010042267">
    <property type="protein sequence ID" value="CAL4157530.1"/>
    <property type="molecule type" value="Genomic_DNA"/>
</dbReference>
<dbReference type="FunFam" id="3.40.1170.10:FF:000002">
    <property type="entry name" value="DNA mismatch repair protein"/>
    <property type="match status" value="1"/>
</dbReference>
<keyword evidence="5 6" id="KW-0238">DNA-binding</keyword>
<feature type="region of interest" description="Disordered" evidence="7">
    <location>
        <begin position="85"/>
        <end position="105"/>
    </location>
</feature>
<dbReference type="PROSITE" id="PS00486">
    <property type="entry name" value="DNA_MISMATCH_REPAIR_2"/>
    <property type="match status" value="1"/>
</dbReference>
<dbReference type="InterPro" id="IPR045076">
    <property type="entry name" value="MutS"/>
</dbReference>
<dbReference type="InterPro" id="IPR007860">
    <property type="entry name" value="DNA_mmatch_repair_MutS_con_dom"/>
</dbReference>
<dbReference type="Proteomes" id="UP001497623">
    <property type="component" value="Unassembled WGS sequence"/>
</dbReference>
<feature type="compositionally biased region" description="Polar residues" evidence="7">
    <location>
        <begin position="250"/>
        <end position="303"/>
    </location>
</feature>
<dbReference type="PIRSF" id="PIRSF037677">
    <property type="entry name" value="DNA_mis_repair_Msh6"/>
    <property type="match status" value="1"/>
</dbReference>
<evidence type="ECO:0000259" key="8">
    <source>
        <dbReference type="PROSITE" id="PS00486"/>
    </source>
</evidence>
<dbReference type="SUPFAM" id="SSF52540">
    <property type="entry name" value="P-loop containing nucleoside triphosphate hydrolases"/>
    <property type="match status" value="1"/>
</dbReference>
<keyword evidence="6" id="KW-0234">DNA repair</keyword>
<evidence type="ECO:0000256" key="7">
    <source>
        <dbReference type="SAM" id="MobiDB-lite"/>
    </source>
</evidence>
<dbReference type="Gene3D" id="1.10.1420.10">
    <property type="match status" value="2"/>
</dbReference>
<evidence type="ECO:0000256" key="1">
    <source>
        <dbReference type="ARBA" id="ARBA00006271"/>
    </source>
</evidence>
<dbReference type="Pfam" id="PF01624">
    <property type="entry name" value="MutS_I"/>
    <property type="match status" value="1"/>
</dbReference>
<evidence type="ECO:0000256" key="6">
    <source>
        <dbReference type="RuleBase" id="RU003756"/>
    </source>
</evidence>
<dbReference type="InterPro" id="IPR007861">
    <property type="entry name" value="DNA_mismatch_repair_MutS_clamp"/>
</dbReference>
<dbReference type="FunFam" id="1.10.1420.10:FF:000005">
    <property type="entry name" value="DNA mismatch repair protein"/>
    <property type="match status" value="1"/>
</dbReference>
<dbReference type="Gene3D" id="3.30.420.110">
    <property type="entry name" value="MutS, connector domain"/>
    <property type="match status" value="1"/>
</dbReference>
<dbReference type="NCBIfam" id="NF003810">
    <property type="entry name" value="PRK05399.1"/>
    <property type="match status" value="1"/>
</dbReference>
<dbReference type="InterPro" id="IPR036187">
    <property type="entry name" value="DNA_mismatch_repair_MutS_sf"/>
</dbReference>
<dbReference type="GO" id="GO:0005524">
    <property type="term" value="F:ATP binding"/>
    <property type="evidence" value="ECO:0007669"/>
    <property type="project" value="UniProtKB-KW"/>
</dbReference>
<dbReference type="InterPro" id="IPR027417">
    <property type="entry name" value="P-loop_NTPase"/>
</dbReference>
<dbReference type="GO" id="GO:0032301">
    <property type="term" value="C:MutSalpha complex"/>
    <property type="evidence" value="ECO:0007669"/>
    <property type="project" value="TreeGrafter"/>
</dbReference>
<dbReference type="InterPro" id="IPR017261">
    <property type="entry name" value="DNA_mismatch_repair_MutS/MSH"/>
</dbReference>
<dbReference type="InterPro" id="IPR007695">
    <property type="entry name" value="DNA_mismatch_repair_MutS-lik_N"/>
</dbReference>
<evidence type="ECO:0000256" key="3">
    <source>
        <dbReference type="ARBA" id="ARBA00022763"/>
    </source>
</evidence>
<dbReference type="GO" id="GO:0030983">
    <property type="term" value="F:mismatched DNA binding"/>
    <property type="evidence" value="ECO:0007669"/>
    <property type="project" value="InterPro"/>
</dbReference>
<accession>A0AAV2S6A5</accession>
<dbReference type="Pfam" id="PF00488">
    <property type="entry name" value="MutS_V"/>
    <property type="match status" value="1"/>
</dbReference>
<feature type="domain" description="DNA mismatch repair proteins mutS family" evidence="8">
    <location>
        <begin position="1151"/>
        <end position="1167"/>
    </location>
</feature>
<proteinExistence type="inferred from homology"/>
<dbReference type="PANTHER" id="PTHR11361:SF148">
    <property type="entry name" value="DNA MISMATCH REPAIR PROTEIN MSH6"/>
    <property type="match status" value="1"/>
</dbReference>
<reference evidence="9 10" key="1">
    <citation type="submission" date="2024-05" db="EMBL/GenBank/DDBJ databases">
        <authorList>
            <person name="Wallberg A."/>
        </authorList>
    </citation>
    <scope>NUCLEOTIDE SEQUENCE [LARGE SCALE GENOMIC DNA]</scope>
</reference>
<evidence type="ECO:0000313" key="9">
    <source>
        <dbReference type="EMBL" id="CAL4157530.1"/>
    </source>
</evidence>
<comment type="caution">
    <text evidence="9">The sequence shown here is derived from an EMBL/GenBank/DDBJ whole genome shotgun (WGS) entry which is preliminary data.</text>
</comment>
<comment type="similarity">
    <text evidence="1 6">Belongs to the DNA mismatch repair MutS family.</text>
</comment>
<dbReference type="InterPro" id="IPR000432">
    <property type="entry name" value="DNA_mismatch_repair_MutS_C"/>
</dbReference>
<dbReference type="InterPro" id="IPR036678">
    <property type="entry name" value="MutS_con_dom_sf"/>
</dbReference>
<dbReference type="SUPFAM" id="SSF53150">
    <property type="entry name" value="DNA repair protein MutS, domain II"/>
    <property type="match status" value="1"/>
</dbReference>
<dbReference type="Gene3D" id="3.40.50.300">
    <property type="entry name" value="P-loop containing nucleotide triphosphate hydrolases"/>
    <property type="match status" value="1"/>
</dbReference>
<dbReference type="Pfam" id="PF05188">
    <property type="entry name" value="MutS_II"/>
    <property type="match status" value="1"/>
</dbReference>
<keyword evidence="10" id="KW-1185">Reference proteome</keyword>